<keyword evidence="2" id="KW-0813">Transport</keyword>
<feature type="transmembrane region" description="Helical" evidence="7">
    <location>
        <begin position="348"/>
        <end position="367"/>
    </location>
</feature>
<reference evidence="9" key="1">
    <citation type="journal article" date="2021" name="Nat. Commun.">
        <title>Genetic determinants of endophytism in the Arabidopsis root mycobiome.</title>
        <authorList>
            <person name="Mesny F."/>
            <person name="Miyauchi S."/>
            <person name="Thiergart T."/>
            <person name="Pickel B."/>
            <person name="Atanasova L."/>
            <person name="Karlsson M."/>
            <person name="Huettel B."/>
            <person name="Barry K.W."/>
            <person name="Haridas S."/>
            <person name="Chen C."/>
            <person name="Bauer D."/>
            <person name="Andreopoulos W."/>
            <person name="Pangilinan J."/>
            <person name="LaButti K."/>
            <person name="Riley R."/>
            <person name="Lipzen A."/>
            <person name="Clum A."/>
            <person name="Drula E."/>
            <person name="Henrissat B."/>
            <person name="Kohler A."/>
            <person name="Grigoriev I.V."/>
            <person name="Martin F.M."/>
            <person name="Hacquard S."/>
        </authorList>
    </citation>
    <scope>NUCLEOTIDE SEQUENCE</scope>
    <source>
        <strain evidence="9">MPI-CAGE-AT-0016</strain>
    </source>
</reference>
<accession>A0A8K0TLG9</accession>
<dbReference type="Pfam" id="PF07690">
    <property type="entry name" value="MFS_1"/>
    <property type="match status" value="1"/>
</dbReference>
<evidence type="ECO:0000256" key="2">
    <source>
        <dbReference type="ARBA" id="ARBA00022448"/>
    </source>
</evidence>
<dbReference type="Gene3D" id="1.20.1250.20">
    <property type="entry name" value="MFS general substrate transporter like domains"/>
    <property type="match status" value="2"/>
</dbReference>
<evidence type="ECO:0000313" key="9">
    <source>
        <dbReference type="EMBL" id="KAH7374529.1"/>
    </source>
</evidence>
<dbReference type="InterPro" id="IPR020846">
    <property type="entry name" value="MFS_dom"/>
</dbReference>
<feature type="transmembrane region" description="Helical" evidence="7">
    <location>
        <begin position="320"/>
        <end position="341"/>
    </location>
</feature>
<keyword evidence="5 7" id="KW-0472">Membrane</keyword>
<sequence length="490" mass="53981">MTTKQPSEGPMASPNQTGDLDSQSDNERSASTVLNKTEAKIALRKIDRRLVPIIGIMYCFSVIGRANLPAAAIAGMTNDLNLFGNRYSIVLLVFFPPYVFFQPLSAILSRRLGPRIYFTGITLATGFMIVGMGFMKSWSDLVVVRLLMGALDSGFFPSCHYLLSTWYTRAEVGSRFSCFYILVCLSYAFGGIMAFGFTHMNGLGGRSGWSWIFIMEGLLTLLVGVFGSCLLVGFPDTTKPSKSFLSQKELDWALERINEDRGDTELHKLTWRTALRAGKDLKVWAFGLIFFNNGVVNFALANFLPIILRSNMGFTIGESQILVAPPYAFAALAMWTAGWLGDRHHFRGPIIVICMITSIVGCLLMGFHKTNGVRYFGAFLTTAGTTGAIPVTMAYQSNNIRGQWKRAFSSALVVAISGLGGVVGSFAFRSNDAPRFLPGLSVCLACAVFNIVIVTCLSFFFYTANKRADRDDLELEASTEAGTRRFRYML</sequence>
<evidence type="ECO:0000256" key="4">
    <source>
        <dbReference type="ARBA" id="ARBA00022989"/>
    </source>
</evidence>
<feature type="transmembrane region" description="Helical" evidence="7">
    <location>
        <begin position="209"/>
        <end position="234"/>
    </location>
</feature>
<feature type="transmembrane region" description="Helical" evidence="7">
    <location>
        <begin position="50"/>
        <end position="68"/>
    </location>
</feature>
<keyword evidence="4 7" id="KW-1133">Transmembrane helix</keyword>
<dbReference type="OrthoDB" id="3639251at2759"/>
<dbReference type="EMBL" id="JAGPXD010000001">
    <property type="protein sequence ID" value="KAH7374529.1"/>
    <property type="molecule type" value="Genomic_DNA"/>
</dbReference>
<evidence type="ECO:0000256" key="1">
    <source>
        <dbReference type="ARBA" id="ARBA00004141"/>
    </source>
</evidence>
<feature type="transmembrane region" description="Helical" evidence="7">
    <location>
        <begin position="116"/>
        <end position="135"/>
    </location>
</feature>
<dbReference type="AlphaFoldDB" id="A0A8K0TLG9"/>
<dbReference type="Proteomes" id="UP000813385">
    <property type="component" value="Unassembled WGS sequence"/>
</dbReference>
<feature type="transmembrane region" description="Helical" evidence="7">
    <location>
        <begin position="407"/>
        <end position="427"/>
    </location>
</feature>
<evidence type="ECO:0000256" key="3">
    <source>
        <dbReference type="ARBA" id="ARBA00022692"/>
    </source>
</evidence>
<dbReference type="PROSITE" id="PS50850">
    <property type="entry name" value="MFS"/>
    <property type="match status" value="1"/>
</dbReference>
<dbReference type="PANTHER" id="PTHR43791">
    <property type="entry name" value="PERMEASE-RELATED"/>
    <property type="match status" value="1"/>
</dbReference>
<feature type="transmembrane region" description="Helical" evidence="7">
    <location>
        <begin position="283"/>
        <end position="308"/>
    </location>
</feature>
<comment type="caution">
    <text evidence="9">The sequence shown here is derived from an EMBL/GenBank/DDBJ whole genome shotgun (WGS) entry which is preliminary data.</text>
</comment>
<dbReference type="SUPFAM" id="SSF103473">
    <property type="entry name" value="MFS general substrate transporter"/>
    <property type="match status" value="1"/>
</dbReference>
<feature type="region of interest" description="Disordered" evidence="6">
    <location>
        <begin position="1"/>
        <end position="31"/>
    </location>
</feature>
<feature type="transmembrane region" description="Helical" evidence="7">
    <location>
        <begin position="373"/>
        <end position="395"/>
    </location>
</feature>
<dbReference type="PANTHER" id="PTHR43791:SF47">
    <property type="entry name" value="MAJOR FACILITATOR SUPERFAMILY (MFS) PROFILE DOMAIN-CONTAINING PROTEIN-RELATED"/>
    <property type="match status" value="1"/>
</dbReference>
<evidence type="ECO:0000259" key="8">
    <source>
        <dbReference type="PROSITE" id="PS50850"/>
    </source>
</evidence>
<feature type="domain" description="Major facilitator superfamily (MFS) profile" evidence="8">
    <location>
        <begin position="50"/>
        <end position="468"/>
    </location>
</feature>
<gene>
    <name evidence="9" type="ORF">B0T11DRAFT_1271</name>
</gene>
<keyword evidence="10" id="KW-1185">Reference proteome</keyword>
<dbReference type="InterPro" id="IPR036259">
    <property type="entry name" value="MFS_trans_sf"/>
</dbReference>
<proteinExistence type="predicted"/>
<organism evidence="9 10">
    <name type="scientific">Plectosphaerella cucumerina</name>
    <dbReference type="NCBI Taxonomy" id="40658"/>
    <lineage>
        <taxon>Eukaryota</taxon>
        <taxon>Fungi</taxon>
        <taxon>Dikarya</taxon>
        <taxon>Ascomycota</taxon>
        <taxon>Pezizomycotina</taxon>
        <taxon>Sordariomycetes</taxon>
        <taxon>Hypocreomycetidae</taxon>
        <taxon>Glomerellales</taxon>
        <taxon>Plectosphaerellaceae</taxon>
        <taxon>Plectosphaerella</taxon>
    </lineage>
</organism>
<evidence type="ECO:0000313" key="10">
    <source>
        <dbReference type="Proteomes" id="UP000813385"/>
    </source>
</evidence>
<feature type="compositionally biased region" description="Polar residues" evidence="6">
    <location>
        <begin position="13"/>
        <end position="31"/>
    </location>
</feature>
<protein>
    <submittedName>
        <fullName evidence="9">High-affinity nicotinic acid transporter</fullName>
    </submittedName>
</protein>
<dbReference type="GO" id="GO:0022857">
    <property type="term" value="F:transmembrane transporter activity"/>
    <property type="evidence" value="ECO:0007669"/>
    <property type="project" value="InterPro"/>
</dbReference>
<keyword evidence="3 7" id="KW-0812">Transmembrane</keyword>
<feature type="transmembrane region" description="Helical" evidence="7">
    <location>
        <begin position="88"/>
        <end position="109"/>
    </location>
</feature>
<dbReference type="FunFam" id="1.20.1250.20:FF:000013">
    <property type="entry name" value="MFS general substrate transporter"/>
    <property type="match status" value="1"/>
</dbReference>
<dbReference type="InterPro" id="IPR011701">
    <property type="entry name" value="MFS"/>
</dbReference>
<evidence type="ECO:0000256" key="7">
    <source>
        <dbReference type="SAM" id="Phobius"/>
    </source>
</evidence>
<feature type="transmembrane region" description="Helical" evidence="7">
    <location>
        <begin position="439"/>
        <end position="462"/>
    </location>
</feature>
<comment type="subcellular location">
    <subcellularLocation>
        <location evidence="1">Membrane</location>
        <topology evidence="1">Multi-pass membrane protein</topology>
    </subcellularLocation>
</comment>
<dbReference type="GO" id="GO:0016020">
    <property type="term" value="C:membrane"/>
    <property type="evidence" value="ECO:0007669"/>
    <property type="project" value="UniProtKB-SubCell"/>
</dbReference>
<name>A0A8K0TLG9_9PEZI</name>
<evidence type="ECO:0000256" key="6">
    <source>
        <dbReference type="SAM" id="MobiDB-lite"/>
    </source>
</evidence>
<evidence type="ECO:0000256" key="5">
    <source>
        <dbReference type="ARBA" id="ARBA00023136"/>
    </source>
</evidence>
<feature type="transmembrane region" description="Helical" evidence="7">
    <location>
        <begin position="141"/>
        <end position="164"/>
    </location>
</feature>
<feature type="transmembrane region" description="Helical" evidence="7">
    <location>
        <begin position="176"/>
        <end position="197"/>
    </location>
</feature>